<dbReference type="InterPro" id="IPR002172">
    <property type="entry name" value="LDrepeatLR_classA_rpt"/>
</dbReference>
<evidence type="ECO:0000313" key="4">
    <source>
        <dbReference type="Proteomes" id="UP000828390"/>
    </source>
</evidence>
<evidence type="ECO:0000313" key="3">
    <source>
        <dbReference type="EMBL" id="KAH3769315.1"/>
    </source>
</evidence>
<evidence type="ECO:0008006" key="5">
    <source>
        <dbReference type="Google" id="ProtNLM"/>
    </source>
</evidence>
<comment type="caution">
    <text evidence="2">Lacks conserved residue(s) required for the propagation of feature annotation.</text>
</comment>
<evidence type="ECO:0000256" key="2">
    <source>
        <dbReference type="PROSITE-ProRule" id="PRU00124"/>
    </source>
</evidence>
<keyword evidence="1" id="KW-1015">Disulfide bond</keyword>
<proteinExistence type="predicted"/>
<accession>A0A9D4DYU7</accession>
<dbReference type="InterPro" id="IPR036055">
    <property type="entry name" value="LDL_receptor-like_sf"/>
</dbReference>
<sequence length="51" mass="5547">MVLYAVCPSTTPYKCSDGSKCYGDHNICDRSIYCDDGTDESTAVCGESKTR</sequence>
<comment type="caution">
    <text evidence="3">The sequence shown here is derived from an EMBL/GenBank/DDBJ whole genome shotgun (WGS) entry which is preliminary data.</text>
</comment>
<reference evidence="3" key="1">
    <citation type="journal article" date="2019" name="bioRxiv">
        <title>The Genome of the Zebra Mussel, Dreissena polymorpha: A Resource for Invasive Species Research.</title>
        <authorList>
            <person name="McCartney M.A."/>
            <person name="Auch B."/>
            <person name="Kono T."/>
            <person name="Mallez S."/>
            <person name="Zhang Y."/>
            <person name="Obille A."/>
            <person name="Becker A."/>
            <person name="Abrahante J.E."/>
            <person name="Garbe J."/>
            <person name="Badalamenti J.P."/>
            <person name="Herman A."/>
            <person name="Mangelson H."/>
            <person name="Liachko I."/>
            <person name="Sullivan S."/>
            <person name="Sone E.D."/>
            <person name="Koren S."/>
            <person name="Silverstein K.A.T."/>
            <person name="Beckman K.B."/>
            <person name="Gohl D.M."/>
        </authorList>
    </citation>
    <scope>NUCLEOTIDE SEQUENCE</scope>
    <source>
        <strain evidence="3">Duluth1</strain>
        <tissue evidence="3">Whole animal</tissue>
    </source>
</reference>
<name>A0A9D4DYU7_DREPO</name>
<dbReference type="EMBL" id="JAIWYP010000009">
    <property type="protein sequence ID" value="KAH3769315.1"/>
    <property type="molecule type" value="Genomic_DNA"/>
</dbReference>
<organism evidence="3 4">
    <name type="scientific">Dreissena polymorpha</name>
    <name type="common">Zebra mussel</name>
    <name type="synonym">Mytilus polymorpha</name>
    <dbReference type="NCBI Taxonomy" id="45954"/>
    <lineage>
        <taxon>Eukaryota</taxon>
        <taxon>Metazoa</taxon>
        <taxon>Spiralia</taxon>
        <taxon>Lophotrochozoa</taxon>
        <taxon>Mollusca</taxon>
        <taxon>Bivalvia</taxon>
        <taxon>Autobranchia</taxon>
        <taxon>Heteroconchia</taxon>
        <taxon>Euheterodonta</taxon>
        <taxon>Imparidentia</taxon>
        <taxon>Neoheterodontei</taxon>
        <taxon>Myida</taxon>
        <taxon>Dreissenoidea</taxon>
        <taxon>Dreissenidae</taxon>
        <taxon>Dreissena</taxon>
    </lineage>
</organism>
<keyword evidence="4" id="KW-1185">Reference proteome</keyword>
<dbReference type="SUPFAM" id="SSF57424">
    <property type="entry name" value="LDL receptor-like module"/>
    <property type="match status" value="1"/>
</dbReference>
<dbReference type="AlphaFoldDB" id="A0A9D4DYU7"/>
<reference evidence="3" key="2">
    <citation type="submission" date="2020-11" db="EMBL/GenBank/DDBJ databases">
        <authorList>
            <person name="McCartney M.A."/>
            <person name="Auch B."/>
            <person name="Kono T."/>
            <person name="Mallez S."/>
            <person name="Becker A."/>
            <person name="Gohl D.M."/>
            <person name="Silverstein K.A.T."/>
            <person name="Koren S."/>
            <person name="Bechman K.B."/>
            <person name="Herman A."/>
            <person name="Abrahante J.E."/>
            <person name="Garbe J."/>
        </authorList>
    </citation>
    <scope>NUCLEOTIDE SEQUENCE</scope>
    <source>
        <strain evidence="3">Duluth1</strain>
        <tissue evidence="3">Whole animal</tissue>
    </source>
</reference>
<dbReference type="PROSITE" id="PS50068">
    <property type="entry name" value="LDLRA_2"/>
    <property type="match status" value="1"/>
</dbReference>
<dbReference type="Proteomes" id="UP000828390">
    <property type="component" value="Unassembled WGS sequence"/>
</dbReference>
<protein>
    <recommendedName>
        <fullName evidence="5">Vitellogenin receptor</fullName>
    </recommendedName>
</protein>
<evidence type="ECO:0000256" key="1">
    <source>
        <dbReference type="ARBA" id="ARBA00023157"/>
    </source>
</evidence>
<dbReference type="Gene3D" id="4.10.400.10">
    <property type="entry name" value="Low-density Lipoprotein Receptor"/>
    <property type="match status" value="1"/>
</dbReference>
<gene>
    <name evidence="3" type="ORF">DPMN_170565</name>
</gene>